<dbReference type="AlphaFoldDB" id="A0A2P6RJZ1"/>
<feature type="chain" id="PRO_5015170351" evidence="1">
    <location>
        <begin position="17"/>
        <end position="51"/>
    </location>
</feature>
<evidence type="ECO:0000313" key="2">
    <source>
        <dbReference type="EMBL" id="PRQ46748.1"/>
    </source>
</evidence>
<evidence type="ECO:0000256" key="1">
    <source>
        <dbReference type="SAM" id="SignalP"/>
    </source>
</evidence>
<reference evidence="2 3" key="1">
    <citation type="journal article" date="2018" name="Nat. Genet.">
        <title>The Rosa genome provides new insights in the design of modern roses.</title>
        <authorList>
            <person name="Bendahmane M."/>
        </authorList>
    </citation>
    <scope>NUCLEOTIDE SEQUENCE [LARGE SCALE GENOMIC DNA]</scope>
    <source>
        <strain evidence="3">cv. Old Blush</strain>
    </source>
</reference>
<feature type="signal peptide" evidence="1">
    <location>
        <begin position="1"/>
        <end position="16"/>
    </location>
</feature>
<evidence type="ECO:0000313" key="3">
    <source>
        <dbReference type="Proteomes" id="UP000238479"/>
    </source>
</evidence>
<name>A0A2P6RJZ1_ROSCH</name>
<sequence length="51" mass="6197">MVNSLFLLFFFNPSLFVKTHLEFSSNFLEKKCRTELKFENIPSLARVDWRR</sequence>
<accession>A0A2P6RJZ1</accession>
<comment type="caution">
    <text evidence="2">The sequence shown here is derived from an EMBL/GenBank/DDBJ whole genome shotgun (WGS) entry which is preliminary data.</text>
</comment>
<dbReference type="EMBL" id="PDCK01000040">
    <property type="protein sequence ID" value="PRQ46748.1"/>
    <property type="molecule type" value="Genomic_DNA"/>
</dbReference>
<keyword evidence="1" id="KW-0732">Signal</keyword>
<dbReference type="Proteomes" id="UP000238479">
    <property type="component" value="Chromosome 2"/>
</dbReference>
<proteinExistence type="predicted"/>
<gene>
    <name evidence="2" type="ORF">RchiOBHm_Chr2g0092371</name>
</gene>
<keyword evidence="3" id="KW-1185">Reference proteome</keyword>
<organism evidence="2 3">
    <name type="scientific">Rosa chinensis</name>
    <name type="common">China rose</name>
    <dbReference type="NCBI Taxonomy" id="74649"/>
    <lineage>
        <taxon>Eukaryota</taxon>
        <taxon>Viridiplantae</taxon>
        <taxon>Streptophyta</taxon>
        <taxon>Embryophyta</taxon>
        <taxon>Tracheophyta</taxon>
        <taxon>Spermatophyta</taxon>
        <taxon>Magnoliopsida</taxon>
        <taxon>eudicotyledons</taxon>
        <taxon>Gunneridae</taxon>
        <taxon>Pentapetalae</taxon>
        <taxon>rosids</taxon>
        <taxon>fabids</taxon>
        <taxon>Rosales</taxon>
        <taxon>Rosaceae</taxon>
        <taxon>Rosoideae</taxon>
        <taxon>Rosoideae incertae sedis</taxon>
        <taxon>Rosa</taxon>
    </lineage>
</organism>
<protein>
    <submittedName>
        <fullName evidence="2">Uncharacterized protein</fullName>
    </submittedName>
</protein>
<dbReference type="Gramene" id="PRQ46748">
    <property type="protein sequence ID" value="PRQ46748"/>
    <property type="gene ID" value="RchiOBHm_Chr2g0092371"/>
</dbReference>